<dbReference type="EMBL" id="JARBJD010000077">
    <property type="protein sequence ID" value="KAK2954521.1"/>
    <property type="molecule type" value="Genomic_DNA"/>
</dbReference>
<feature type="coiled-coil region" evidence="6">
    <location>
        <begin position="294"/>
        <end position="342"/>
    </location>
</feature>
<dbReference type="InterPro" id="IPR011009">
    <property type="entry name" value="Kinase-like_dom_sf"/>
</dbReference>
<evidence type="ECO:0000256" key="7">
    <source>
        <dbReference type="SAM" id="MobiDB-lite"/>
    </source>
</evidence>
<dbReference type="CDD" id="cd14014">
    <property type="entry name" value="STKc_PknB_like"/>
    <property type="match status" value="1"/>
</dbReference>
<dbReference type="PROSITE" id="PS50011">
    <property type="entry name" value="PROTEIN_KINASE_DOM"/>
    <property type="match status" value="1"/>
</dbReference>
<evidence type="ECO:0000256" key="4">
    <source>
        <dbReference type="ARBA" id="ARBA00022777"/>
    </source>
</evidence>
<name>A0ABQ9XT14_9EUKA</name>
<evidence type="ECO:0000256" key="2">
    <source>
        <dbReference type="ARBA" id="ARBA00022679"/>
    </source>
</evidence>
<gene>
    <name evidence="9" type="ORF">BLNAU_10541</name>
</gene>
<proteinExistence type="predicted"/>
<sequence length="712" mass="79835">MGQISHRPNRRLDIGLDNPTSTGHSLTGQVEYAMKVLPMLKEGDKEKVSREVEMLTRFAHPRIVRLHESIDMGGHQAIVMELGTRSLKDLISEFEERKELIPLPLMVMILMDICEGLLWMHTHSSGSTAHGDLKPENVLLRWNNRAFLCDLGGSAPLSQQTSTIGEMGTFEYNSPERVMDSKGMATLASDVWSLGVLAYRMVTGRPLFEDLTLPQLCRALDHFSESMIPTTIPASMRDVLLKMLEPNVALRASAAALFEGGLLERLLGPETALSKMKNLQFATRVNEIKESANDAKVKEKTMELEMEKEKLLEETQELARQLRSVQLSLHRTCERNDELEKEEDLERRHNLLITHTSPISIPLEDNILSTKHTMPNLLFAKEIFRVLKDGKHCFNVFDNTITRTHDGRTQKWSSTLFGDIISEGVVSLAITLLAMPTPQSSAPGLMFGLVDALSRSIDHEDQLGENVPNSIAYDPKKGTLHTAIPSTNLQEKQWIISPRMSEGDRMLLEVDMDARPRTAVFIINGNVPLTFVSGLPPSIRFGLSMKQEGVSVRFDGLSRLKQATPLRRVHEIKWNRPELTDRQDLYMNGMRSSVLTIQTQMPSLVFTDHSHFRVEDNRIACTGQAIKIKAKGFKHIWSSFFIAEPITEGIVAISFTYLMRTSEYSGVVFGLIDGKSSIPIIGQTLGWVENSIALSSEGHLNLGDSLRKIAKH</sequence>
<dbReference type="EC" id="2.7.11.1" evidence="1"/>
<dbReference type="SUPFAM" id="SSF56112">
    <property type="entry name" value="Protein kinase-like (PK-like)"/>
    <property type="match status" value="1"/>
</dbReference>
<dbReference type="SMART" id="SM00220">
    <property type="entry name" value="S_TKc"/>
    <property type="match status" value="1"/>
</dbReference>
<protein>
    <recommendedName>
        <fullName evidence="1">non-specific serine/threonine protein kinase</fullName>
        <ecNumber evidence="1">2.7.11.1</ecNumber>
    </recommendedName>
</protein>
<keyword evidence="4 9" id="KW-0418">Kinase</keyword>
<keyword evidence="2" id="KW-0808">Transferase</keyword>
<evidence type="ECO:0000256" key="5">
    <source>
        <dbReference type="ARBA" id="ARBA00022840"/>
    </source>
</evidence>
<keyword evidence="3" id="KW-0547">Nucleotide-binding</keyword>
<feature type="domain" description="Protein kinase" evidence="8">
    <location>
        <begin position="1"/>
        <end position="267"/>
    </location>
</feature>
<accession>A0ABQ9XT14</accession>
<evidence type="ECO:0000259" key="8">
    <source>
        <dbReference type="PROSITE" id="PS50011"/>
    </source>
</evidence>
<evidence type="ECO:0000313" key="9">
    <source>
        <dbReference type="EMBL" id="KAK2954521.1"/>
    </source>
</evidence>
<evidence type="ECO:0000256" key="3">
    <source>
        <dbReference type="ARBA" id="ARBA00022741"/>
    </source>
</evidence>
<feature type="region of interest" description="Disordered" evidence="7">
    <location>
        <begin position="1"/>
        <end position="23"/>
    </location>
</feature>
<keyword evidence="10" id="KW-1185">Reference proteome</keyword>
<dbReference type="InterPro" id="IPR050660">
    <property type="entry name" value="NEK_Ser/Thr_kinase"/>
</dbReference>
<dbReference type="InterPro" id="IPR000719">
    <property type="entry name" value="Prot_kinase_dom"/>
</dbReference>
<dbReference type="PANTHER" id="PTHR43671:SF13">
    <property type="entry name" value="SERINE_THREONINE-PROTEIN KINASE NEK2"/>
    <property type="match status" value="1"/>
</dbReference>
<organism evidence="9 10">
    <name type="scientific">Blattamonas nauphoetae</name>
    <dbReference type="NCBI Taxonomy" id="2049346"/>
    <lineage>
        <taxon>Eukaryota</taxon>
        <taxon>Metamonada</taxon>
        <taxon>Preaxostyla</taxon>
        <taxon>Oxymonadida</taxon>
        <taxon>Blattamonas</taxon>
    </lineage>
</organism>
<keyword evidence="6" id="KW-0175">Coiled coil</keyword>
<keyword evidence="5" id="KW-0067">ATP-binding</keyword>
<dbReference type="Proteomes" id="UP001281761">
    <property type="component" value="Unassembled WGS sequence"/>
</dbReference>
<dbReference type="Gene3D" id="3.30.200.20">
    <property type="entry name" value="Phosphorylase Kinase, domain 1"/>
    <property type="match status" value="1"/>
</dbReference>
<dbReference type="Pfam" id="PF00069">
    <property type="entry name" value="Pkinase"/>
    <property type="match status" value="1"/>
</dbReference>
<dbReference type="Gene3D" id="1.10.510.10">
    <property type="entry name" value="Transferase(Phosphotransferase) domain 1"/>
    <property type="match status" value="1"/>
</dbReference>
<evidence type="ECO:0000256" key="6">
    <source>
        <dbReference type="SAM" id="Coils"/>
    </source>
</evidence>
<dbReference type="GO" id="GO:0016301">
    <property type="term" value="F:kinase activity"/>
    <property type="evidence" value="ECO:0007669"/>
    <property type="project" value="UniProtKB-KW"/>
</dbReference>
<reference evidence="9 10" key="1">
    <citation type="journal article" date="2022" name="bioRxiv">
        <title>Genomics of Preaxostyla Flagellates Illuminates Evolutionary Transitions and the Path Towards Mitochondrial Loss.</title>
        <authorList>
            <person name="Novak L.V.F."/>
            <person name="Treitli S.C."/>
            <person name="Pyrih J."/>
            <person name="Halakuc P."/>
            <person name="Pipaliya S.V."/>
            <person name="Vacek V."/>
            <person name="Brzon O."/>
            <person name="Soukal P."/>
            <person name="Eme L."/>
            <person name="Dacks J.B."/>
            <person name="Karnkowska A."/>
            <person name="Elias M."/>
            <person name="Hampl V."/>
        </authorList>
    </citation>
    <scope>NUCLEOTIDE SEQUENCE [LARGE SCALE GENOMIC DNA]</scope>
    <source>
        <strain evidence="9">NAU3</strain>
        <tissue evidence="9">Gut</tissue>
    </source>
</reference>
<comment type="caution">
    <text evidence="9">The sequence shown here is derived from an EMBL/GenBank/DDBJ whole genome shotgun (WGS) entry which is preliminary data.</text>
</comment>
<evidence type="ECO:0000313" key="10">
    <source>
        <dbReference type="Proteomes" id="UP001281761"/>
    </source>
</evidence>
<evidence type="ECO:0000256" key="1">
    <source>
        <dbReference type="ARBA" id="ARBA00012513"/>
    </source>
</evidence>
<dbReference type="PANTHER" id="PTHR43671">
    <property type="entry name" value="SERINE/THREONINE-PROTEIN KINASE NEK"/>
    <property type="match status" value="1"/>
</dbReference>